<sequence>MTPSLVLAPHHWSRHLPSSSLHSPHAACPPAPSHRCFFRRDLRVPKQPQGPPVLGLAATGVAASPTCVAAAAPMAAAAGGGGGPSAPMPGGGSGGATCDAVPVPRGRGGRRARHGGRRRRRSGGFPVPCVDNLGASTREVIWSAG</sequence>
<proteinExistence type="predicted"/>
<evidence type="ECO:0000313" key="2">
    <source>
        <dbReference type="Proteomes" id="UP000798662"/>
    </source>
</evidence>
<protein>
    <submittedName>
        <fullName evidence="1">Uncharacterized protein</fullName>
    </submittedName>
</protein>
<name>A0ACC3BNU2_PYRYE</name>
<keyword evidence="2" id="KW-1185">Reference proteome</keyword>
<comment type="caution">
    <text evidence="1">The sequence shown here is derived from an EMBL/GenBank/DDBJ whole genome shotgun (WGS) entry which is preliminary data.</text>
</comment>
<dbReference type="Proteomes" id="UP000798662">
    <property type="component" value="Chromosome 1"/>
</dbReference>
<evidence type="ECO:0000313" key="1">
    <source>
        <dbReference type="EMBL" id="KAK1859604.1"/>
    </source>
</evidence>
<reference evidence="1" key="1">
    <citation type="submission" date="2019-11" db="EMBL/GenBank/DDBJ databases">
        <title>Nori genome reveals adaptations in red seaweeds to the harsh intertidal environment.</title>
        <authorList>
            <person name="Wang D."/>
            <person name="Mao Y."/>
        </authorList>
    </citation>
    <scope>NUCLEOTIDE SEQUENCE</scope>
    <source>
        <tissue evidence="1">Gametophyte</tissue>
    </source>
</reference>
<gene>
    <name evidence="1" type="ORF">I4F81_002199</name>
</gene>
<organism evidence="1 2">
    <name type="scientific">Pyropia yezoensis</name>
    <name type="common">Susabi-nori</name>
    <name type="synonym">Porphyra yezoensis</name>
    <dbReference type="NCBI Taxonomy" id="2788"/>
    <lineage>
        <taxon>Eukaryota</taxon>
        <taxon>Rhodophyta</taxon>
        <taxon>Bangiophyceae</taxon>
        <taxon>Bangiales</taxon>
        <taxon>Bangiaceae</taxon>
        <taxon>Pyropia</taxon>
    </lineage>
</organism>
<accession>A0ACC3BNU2</accession>
<dbReference type="EMBL" id="CM020618">
    <property type="protein sequence ID" value="KAK1859604.1"/>
    <property type="molecule type" value="Genomic_DNA"/>
</dbReference>